<comment type="caution">
    <text evidence="9">The sequence shown here is derived from an EMBL/GenBank/DDBJ whole genome shotgun (WGS) entry which is preliminary data.</text>
</comment>
<evidence type="ECO:0000256" key="4">
    <source>
        <dbReference type="ARBA" id="ARBA00023024"/>
    </source>
</evidence>
<dbReference type="CDD" id="cd06548">
    <property type="entry name" value="GH18_chitinase"/>
    <property type="match status" value="1"/>
</dbReference>
<dbReference type="GO" id="GO:0008843">
    <property type="term" value="F:endochitinase activity"/>
    <property type="evidence" value="ECO:0007669"/>
    <property type="project" value="UniProtKB-EC"/>
</dbReference>
<keyword evidence="5 6" id="KW-0326">Glycosidase</keyword>
<dbReference type="PROSITE" id="PS51910">
    <property type="entry name" value="GH18_2"/>
    <property type="match status" value="1"/>
</dbReference>
<dbReference type="Proteomes" id="UP000037939">
    <property type="component" value="Unassembled WGS sequence"/>
</dbReference>
<comment type="similarity">
    <text evidence="7">Belongs to the glycosyl hydrolase 18 family.</text>
</comment>
<dbReference type="EMBL" id="LAQT01000007">
    <property type="protein sequence ID" value="KPC53442.1"/>
    <property type="molecule type" value="Genomic_DNA"/>
</dbReference>
<dbReference type="GO" id="GO:0008061">
    <property type="term" value="F:chitin binding"/>
    <property type="evidence" value="ECO:0007669"/>
    <property type="project" value="InterPro"/>
</dbReference>
<evidence type="ECO:0000256" key="7">
    <source>
        <dbReference type="RuleBase" id="RU004453"/>
    </source>
</evidence>
<evidence type="ECO:0000313" key="10">
    <source>
        <dbReference type="Proteomes" id="UP000037939"/>
    </source>
</evidence>
<keyword evidence="4" id="KW-0146">Chitin degradation</keyword>
<dbReference type="PATRIC" id="fig|857265.3.peg.2086"/>
<sequence length="357" mass="39727">MSSILLAYIAGWNDWSALPLARDAQRLTHICYAFANIRDGKVVLFTRPEESGHQPRRDEDFARLRALKQHNPQLKLLISIGGWAAEGFSDAALSEASRNLFADSAIEFMQERGFDGIDLDWEYPSNDMAGIVARPEDKHNFTLLLACLRDKLDSLSDQQGRRGTERFLLTIAAGAGQYYLDGVEMAEVARLCDFVNLMTYDYYNGWAKRAGHHTNLFNTPVDPEGDSCQRSVELFVAAGLPAYKLVLGAAFYGRGLAGVGAAGLGAPGTPQSNTSHDYDEIVGKLIPGGAQQHWDDVAKAPWLIDGDRFISYENAQSLQHKISYIKEQGLAGAFFWEYTQDHTDTLLRTLWEGLRKE</sequence>
<dbReference type="PANTHER" id="PTHR11177:SF317">
    <property type="entry name" value="CHITINASE 12-RELATED"/>
    <property type="match status" value="1"/>
</dbReference>
<dbReference type="EC" id="3.2.1.14" evidence="2"/>
<feature type="domain" description="GH18" evidence="8">
    <location>
        <begin position="3"/>
        <end position="357"/>
    </location>
</feature>
<dbReference type="SMART" id="SM00636">
    <property type="entry name" value="Glyco_18"/>
    <property type="match status" value="1"/>
</dbReference>
<dbReference type="InterPro" id="IPR029070">
    <property type="entry name" value="Chitinase_insertion_sf"/>
</dbReference>
<dbReference type="Gene3D" id="3.10.50.10">
    <property type="match status" value="1"/>
</dbReference>
<dbReference type="STRING" id="857265.WG78_10155"/>
<dbReference type="InterPro" id="IPR011583">
    <property type="entry name" value="Chitinase_II/V-like_cat"/>
</dbReference>
<dbReference type="RefSeq" id="WP_053937672.1">
    <property type="nucleotide sequence ID" value="NZ_LAQT01000007.1"/>
</dbReference>
<dbReference type="GO" id="GO:0005975">
    <property type="term" value="P:carbohydrate metabolic process"/>
    <property type="evidence" value="ECO:0007669"/>
    <property type="project" value="InterPro"/>
</dbReference>
<dbReference type="GO" id="GO:0006032">
    <property type="term" value="P:chitin catabolic process"/>
    <property type="evidence" value="ECO:0007669"/>
    <property type="project" value="UniProtKB-KW"/>
</dbReference>
<protein>
    <recommendedName>
        <fullName evidence="2">chitinase</fullName>
        <ecNumber evidence="2">3.2.1.14</ecNumber>
    </recommendedName>
</protein>
<evidence type="ECO:0000256" key="6">
    <source>
        <dbReference type="RuleBase" id="RU000489"/>
    </source>
</evidence>
<comment type="catalytic activity">
    <reaction evidence="1">
        <text>Random endo-hydrolysis of N-acetyl-beta-D-glucosaminide (1-&gt;4)-beta-linkages in chitin and chitodextrins.</text>
        <dbReference type="EC" id="3.2.1.14"/>
    </reaction>
</comment>
<evidence type="ECO:0000256" key="1">
    <source>
        <dbReference type="ARBA" id="ARBA00000822"/>
    </source>
</evidence>
<dbReference type="PROSITE" id="PS01095">
    <property type="entry name" value="GH18_1"/>
    <property type="match status" value="1"/>
</dbReference>
<dbReference type="Pfam" id="PF00704">
    <property type="entry name" value="Glyco_hydro_18"/>
    <property type="match status" value="1"/>
</dbReference>
<proteinExistence type="inferred from homology"/>
<accession>A0A0N0XJ35</accession>
<dbReference type="InterPro" id="IPR001223">
    <property type="entry name" value="Glyco_hydro18_cat"/>
</dbReference>
<dbReference type="SUPFAM" id="SSF54556">
    <property type="entry name" value="Chitinase insertion domain"/>
    <property type="match status" value="1"/>
</dbReference>
<dbReference type="InterPro" id="IPR001579">
    <property type="entry name" value="Glyco_hydro_18_chit_AS"/>
</dbReference>
<gene>
    <name evidence="9" type="primary">chiA1_2</name>
    <name evidence="9" type="ORF">WG78_10155</name>
</gene>
<name>A0A0N0XJ35_9NEIS</name>
<keyword evidence="4" id="KW-0119">Carbohydrate metabolism</keyword>
<keyword evidence="10" id="KW-1185">Reference proteome</keyword>
<evidence type="ECO:0000256" key="3">
    <source>
        <dbReference type="ARBA" id="ARBA00022801"/>
    </source>
</evidence>
<dbReference type="AlphaFoldDB" id="A0A0N0XJ35"/>
<keyword evidence="4" id="KW-0624">Polysaccharide degradation</keyword>
<evidence type="ECO:0000256" key="2">
    <source>
        <dbReference type="ARBA" id="ARBA00012729"/>
    </source>
</evidence>
<dbReference type="Gene3D" id="3.20.20.80">
    <property type="entry name" value="Glycosidases"/>
    <property type="match status" value="1"/>
</dbReference>
<dbReference type="PANTHER" id="PTHR11177">
    <property type="entry name" value="CHITINASE"/>
    <property type="match status" value="1"/>
</dbReference>
<evidence type="ECO:0000313" key="9">
    <source>
        <dbReference type="EMBL" id="KPC53442.1"/>
    </source>
</evidence>
<keyword evidence="3 6" id="KW-0378">Hydrolase</keyword>
<organism evidence="9 10">
    <name type="scientific">Amantichitinum ursilacus</name>
    <dbReference type="NCBI Taxonomy" id="857265"/>
    <lineage>
        <taxon>Bacteria</taxon>
        <taxon>Pseudomonadati</taxon>
        <taxon>Pseudomonadota</taxon>
        <taxon>Betaproteobacteria</taxon>
        <taxon>Neisseriales</taxon>
        <taxon>Chitinibacteraceae</taxon>
        <taxon>Amantichitinum</taxon>
    </lineage>
</organism>
<dbReference type="InterPro" id="IPR017853">
    <property type="entry name" value="GH"/>
</dbReference>
<dbReference type="InterPro" id="IPR050314">
    <property type="entry name" value="Glycosyl_Hydrlase_18"/>
</dbReference>
<dbReference type="SUPFAM" id="SSF51445">
    <property type="entry name" value="(Trans)glycosidases"/>
    <property type="match status" value="1"/>
</dbReference>
<reference evidence="9 10" key="1">
    <citation type="submission" date="2015-07" db="EMBL/GenBank/DDBJ databases">
        <title>Draft genome sequence of the Amantichitinum ursilacus IGB-41, a new chitin-degrading bacterium.</title>
        <authorList>
            <person name="Kirstahler P."/>
            <person name="Guenther M."/>
            <person name="Grumaz C."/>
            <person name="Rupp S."/>
            <person name="Zibek S."/>
            <person name="Sohn K."/>
        </authorList>
    </citation>
    <scope>NUCLEOTIDE SEQUENCE [LARGE SCALE GENOMIC DNA]</scope>
    <source>
        <strain evidence="9 10">IGB-41</strain>
    </source>
</reference>
<evidence type="ECO:0000259" key="8">
    <source>
        <dbReference type="PROSITE" id="PS51910"/>
    </source>
</evidence>
<evidence type="ECO:0000256" key="5">
    <source>
        <dbReference type="ARBA" id="ARBA00023295"/>
    </source>
</evidence>